<proteinExistence type="predicted"/>
<keyword evidence="1" id="KW-0175">Coiled coil</keyword>
<accession>A0A6L2MYW3</accession>
<evidence type="ECO:0000313" key="3">
    <source>
        <dbReference type="EMBL" id="GEU79168.1"/>
    </source>
</evidence>
<reference evidence="3" key="1">
    <citation type="journal article" date="2019" name="Sci. Rep.">
        <title>Draft genome of Tanacetum cinerariifolium, the natural source of mosquito coil.</title>
        <authorList>
            <person name="Yamashiro T."/>
            <person name="Shiraishi A."/>
            <person name="Satake H."/>
            <person name="Nakayama K."/>
        </authorList>
    </citation>
    <scope>NUCLEOTIDE SEQUENCE</scope>
</reference>
<sequence length="675" mass="76218">MSTPKFAETHNLVAFLEKPTEFKGFEQIIDFLISHPIKYALTISLTIYSSCSEHFWVTAKVKHANEEAYAKVDGKRVVISEASSGVILDLEIKELEELANHTRIYVSPSHTKKVFANIKRQGKDFSGRVTPLFPTMIVQAQQEMDERTEIPTDTRQTPTIIQPTTSQPQRKQKTKKPRRKDTKLPQTSVTIEVVAHEAVYEEMYDSVERTVTTATGFDSEQDRGIISKTQFTETLNEPSSIGTSSGSKPRRLETMGDAAAQTRFERVSKFSNDPPLLRFNTLRSGEDRLKLDELMELYTQLQSRVLALETTKTNQALEIGGLKRMVKKLEKKTNKRTHKLSRLYKIGVLDDEEVIAEKEVSTVDPVTTAGEVVTTVGVKVSDAAATPTISMDDSTLAKALATLKSKKPMGSKDKGKAKMIEPEKPLKKKDQIMIDEEVARNLEAQLQAELEEEERLARQKEEKANMALIAEWDDVQAMMDADHELAERLQAEEQGELTIAGRAEGSSKRAGEELESDKSKKQMLDEEVEVEEDNDQEEAEMKMYMNKSFEEVQKAFENIMSWINLFVPMEKARAEGSETRVEGISKRAGEELESEKSKKQKLDGHVEVEEDNDQEDAEMKMYTKIISDDEIAIDAIHLATKPPIIVDWKIINKGKISSYHLIRADGSSNRYSSMI</sequence>
<feature type="compositionally biased region" description="Basic and acidic residues" evidence="2">
    <location>
        <begin position="505"/>
        <end position="524"/>
    </location>
</feature>
<dbReference type="AlphaFoldDB" id="A0A6L2MYW3"/>
<dbReference type="EMBL" id="BKCJ010007817">
    <property type="protein sequence ID" value="GEU79168.1"/>
    <property type="molecule type" value="Genomic_DNA"/>
</dbReference>
<feature type="coiled-coil region" evidence="1">
    <location>
        <begin position="432"/>
        <end position="470"/>
    </location>
</feature>
<protein>
    <submittedName>
        <fullName evidence="3">Uncharacterized protein</fullName>
    </submittedName>
</protein>
<evidence type="ECO:0000256" key="1">
    <source>
        <dbReference type="SAM" id="Coils"/>
    </source>
</evidence>
<feature type="compositionally biased region" description="Basic residues" evidence="2">
    <location>
        <begin position="170"/>
        <end position="181"/>
    </location>
</feature>
<feature type="compositionally biased region" description="Basic and acidic residues" evidence="2">
    <location>
        <begin position="582"/>
        <end position="607"/>
    </location>
</feature>
<feature type="compositionally biased region" description="Acidic residues" evidence="2">
    <location>
        <begin position="525"/>
        <end position="536"/>
    </location>
</feature>
<feature type="compositionally biased region" description="Low complexity" evidence="2">
    <location>
        <begin position="153"/>
        <end position="169"/>
    </location>
</feature>
<feature type="region of interest" description="Disordered" evidence="2">
    <location>
        <begin position="499"/>
        <end position="536"/>
    </location>
</feature>
<gene>
    <name evidence="3" type="ORF">Tci_051146</name>
</gene>
<comment type="caution">
    <text evidence="3">The sequence shown here is derived from an EMBL/GenBank/DDBJ whole genome shotgun (WGS) entry which is preliminary data.</text>
</comment>
<feature type="region of interest" description="Disordered" evidence="2">
    <location>
        <begin position="147"/>
        <end position="185"/>
    </location>
</feature>
<feature type="region of interest" description="Disordered" evidence="2">
    <location>
        <begin position="582"/>
        <end position="614"/>
    </location>
</feature>
<name>A0A6L2MYW3_TANCI</name>
<organism evidence="3">
    <name type="scientific">Tanacetum cinerariifolium</name>
    <name type="common">Dalmatian daisy</name>
    <name type="synonym">Chrysanthemum cinerariifolium</name>
    <dbReference type="NCBI Taxonomy" id="118510"/>
    <lineage>
        <taxon>Eukaryota</taxon>
        <taxon>Viridiplantae</taxon>
        <taxon>Streptophyta</taxon>
        <taxon>Embryophyta</taxon>
        <taxon>Tracheophyta</taxon>
        <taxon>Spermatophyta</taxon>
        <taxon>Magnoliopsida</taxon>
        <taxon>eudicotyledons</taxon>
        <taxon>Gunneridae</taxon>
        <taxon>Pentapetalae</taxon>
        <taxon>asterids</taxon>
        <taxon>campanulids</taxon>
        <taxon>Asterales</taxon>
        <taxon>Asteraceae</taxon>
        <taxon>Asteroideae</taxon>
        <taxon>Anthemideae</taxon>
        <taxon>Anthemidinae</taxon>
        <taxon>Tanacetum</taxon>
    </lineage>
</organism>
<evidence type="ECO:0000256" key="2">
    <source>
        <dbReference type="SAM" id="MobiDB-lite"/>
    </source>
</evidence>